<dbReference type="Proteomes" id="UP001629156">
    <property type="component" value="Unassembled WGS sequence"/>
</dbReference>
<evidence type="ECO:0000256" key="1">
    <source>
        <dbReference type="ARBA" id="ARBA00022603"/>
    </source>
</evidence>
<dbReference type="InterPro" id="IPR049560">
    <property type="entry name" value="MeTrfase_RsmB-F_NOP2_cat"/>
</dbReference>
<dbReference type="PROSITE" id="PS51686">
    <property type="entry name" value="SAM_MT_RSMB_NOP"/>
    <property type="match status" value="1"/>
</dbReference>
<dbReference type="CDD" id="cd02440">
    <property type="entry name" value="AdoMet_MTases"/>
    <property type="match status" value="1"/>
</dbReference>
<keyword evidence="3 5" id="KW-0949">S-adenosyl-L-methionine</keyword>
<evidence type="ECO:0000313" key="8">
    <source>
        <dbReference type="Proteomes" id="UP001629156"/>
    </source>
</evidence>
<dbReference type="PANTHER" id="PTHR22807">
    <property type="entry name" value="NOP2 YEAST -RELATED NOL1/NOP2/FMU SUN DOMAIN-CONTAINING"/>
    <property type="match status" value="1"/>
</dbReference>
<dbReference type="PANTHER" id="PTHR22807:SF53">
    <property type="entry name" value="RIBOSOMAL RNA SMALL SUBUNIT METHYLTRANSFERASE B-RELATED"/>
    <property type="match status" value="1"/>
</dbReference>
<evidence type="ECO:0000259" key="6">
    <source>
        <dbReference type="PROSITE" id="PS51686"/>
    </source>
</evidence>
<dbReference type="Pfam" id="PF01189">
    <property type="entry name" value="Methyltr_RsmB-F"/>
    <property type="match status" value="1"/>
</dbReference>
<proteinExistence type="inferred from homology"/>
<comment type="caution">
    <text evidence="7">The sequence shown here is derived from an EMBL/GenBank/DDBJ whole genome shotgun (WGS) entry which is preliminary data.</text>
</comment>
<feature type="binding site" evidence="5">
    <location>
        <position position="301"/>
    </location>
    <ligand>
        <name>S-adenosyl-L-methionine</name>
        <dbReference type="ChEBI" id="CHEBI:59789"/>
    </ligand>
</feature>
<dbReference type="SUPFAM" id="SSF53335">
    <property type="entry name" value="S-adenosyl-L-methionine-dependent methyltransferases"/>
    <property type="match status" value="1"/>
</dbReference>
<protein>
    <submittedName>
        <fullName evidence="7">Methyltransferase domain-containing protein</fullName>
    </submittedName>
</protein>
<keyword evidence="2 5" id="KW-0808">Transferase</keyword>
<dbReference type="Pfam" id="PF22458">
    <property type="entry name" value="RsmF-B_ferredox"/>
    <property type="match status" value="1"/>
</dbReference>
<dbReference type="InterPro" id="IPR001678">
    <property type="entry name" value="MeTrfase_RsmB-F_NOP2_dom"/>
</dbReference>
<dbReference type="InterPro" id="IPR054728">
    <property type="entry name" value="RsmB-like_ferredoxin"/>
</dbReference>
<name>A0ABW8YW56_9FLAO</name>
<evidence type="ECO:0000256" key="3">
    <source>
        <dbReference type="ARBA" id="ARBA00022691"/>
    </source>
</evidence>
<keyword evidence="8" id="KW-1185">Reference proteome</keyword>
<dbReference type="EMBL" id="JBELPZ010000007">
    <property type="protein sequence ID" value="MFL9844509.1"/>
    <property type="molecule type" value="Genomic_DNA"/>
</dbReference>
<evidence type="ECO:0000313" key="7">
    <source>
        <dbReference type="EMBL" id="MFL9844509.1"/>
    </source>
</evidence>
<dbReference type="InterPro" id="IPR023267">
    <property type="entry name" value="RCMT"/>
</dbReference>
<evidence type="ECO:0000256" key="2">
    <source>
        <dbReference type="ARBA" id="ARBA00022679"/>
    </source>
</evidence>
<evidence type="ECO:0000256" key="5">
    <source>
        <dbReference type="PROSITE-ProRule" id="PRU01023"/>
    </source>
</evidence>
<organism evidence="7 8">
    <name type="scientific">Flavobacterium rhizosphaerae</name>
    <dbReference type="NCBI Taxonomy" id="3163298"/>
    <lineage>
        <taxon>Bacteria</taxon>
        <taxon>Pseudomonadati</taxon>
        <taxon>Bacteroidota</taxon>
        <taxon>Flavobacteriia</taxon>
        <taxon>Flavobacteriales</taxon>
        <taxon>Flavobacteriaceae</taxon>
        <taxon>Flavobacterium</taxon>
    </lineage>
</organism>
<dbReference type="GO" id="GO:0008168">
    <property type="term" value="F:methyltransferase activity"/>
    <property type="evidence" value="ECO:0007669"/>
    <property type="project" value="UniProtKB-KW"/>
</dbReference>
<accession>A0ABW8YW56</accession>
<comment type="similarity">
    <text evidence="5">Belongs to the class I-like SAM-binding methyltransferase superfamily. RsmB/NOP family.</text>
</comment>
<evidence type="ECO:0000256" key="4">
    <source>
        <dbReference type="ARBA" id="ARBA00022884"/>
    </source>
</evidence>
<dbReference type="InterPro" id="IPR029063">
    <property type="entry name" value="SAM-dependent_MTases_sf"/>
</dbReference>
<feature type="domain" description="SAM-dependent MTase RsmB/NOP-type" evidence="6">
    <location>
        <begin position="142"/>
        <end position="403"/>
    </location>
</feature>
<feature type="binding site" evidence="5">
    <location>
        <position position="283"/>
    </location>
    <ligand>
        <name>S-adenosyl-L-methionine</name>
        <dbReference type="ChEBI" id="CHEBI:59789"/>
    </ligand>
</feature>
<sequence length="404" mass="46845">MRLHRNLVFTVIDSLGFIFNEGEYADKVVARALKKDKRWGSADRRFVAETIYEIVRWKRLYSEIAEVKEPYDRDNLWRIFAVWAVLRGYKLPDWKYFEETPLRRIKGRFDELSKIRKFRESIPDWMDELGAKELGEKTWEKELAAQNEQAQVILRVNTLKTTKQKLRAILMDNDIETYFDDQYPDALILKERANVFLTQAFKDGFFEVQDASSQLVAPFLEVAPGMRVVDTCAGAGGKTLHMASLMENKGQLIAMDLYESKLKQLKLRAKRNSAFNIEYRIIDSTKVIKKLHEKADRVLIDAPCSGLGVMKRNPDSKWKLQPEFIDNIKKTQAEVLESYSKIVKPGGKLVYATCSVLPSENQQQVERFLSTETGSQFKFVKDRKIMASESGFDGFYMAQLERKI</sequence>
<comment type="caution">
    <text evidence="5">Lacks conserved residue(s) required for the propagation of feature annotation.</text>
</comment>
<dbReference type="PRINTS" id="PR02008">
    <property type="entry name" value="RCMTFAMILY"/>
</dbReference>
<feature type="binding site" evidence="5">
    <location>
        <position position="256"/>
    </location>
    <ligand>
        <name>S-adenosyl-L-methionine</name>
        <dbReference type="ChEBI" id="CHEBI:59789"/>
    </ligand>
</feature>
<keyword evidence="1 5" id="KW-0489">Methyltransferase</keyword>
<gene>
    <name evidence="7" type="ORF">ABS766_08765</name>
</gene>
<dbReference type="Gene3D" id="3.40.50.150">
    <property type="entry name" value="Vaccinia Virus protein VP39"/>
    <property type="match status" value="1"/>
</dbReference>
<reference evidence="7 8" key="1">
    <citation type="submission" date="2024-06" db="EMBL/GenBank/DDBJ databases">
        <authorList>
            <person name="Kaempfer P."/>
            <person name="Viver T."/>
        </authorList>
    </citation>
    <scope>NUCLEOTIDE SEQUENCE [LARGE SCALE GENOMIC DNA]</scope>
    <source>
        <strain evidence="7 8">ST-119</strain>
    </source>
</reference>
<dbReference type="GO" id="GO:0032259">
    <property type="term" value="P:methylation"/>
    <property type="evidence" value="ECO:0007669"/>
    <property type="project" value="UniProtKB-KW"/>
</dbReference>
<keyword evidence="4 5" id="KW-0694">RNA-binding</keyword>
<feature type="active site" description="Nucleophile" evidence="5">
    <location>
        <position position="354"/>
    </location>
</feature>
<dbReference type="RefSeq" id="WP_408084760.1">
    <property type="nucleotide sequence ID" value="NZ_JBELPZ010000007.1"/>
</dbReference>